<evidence type="ECO:0000313" key="12">
    <source>
        <dbReference type="Proteomes" id="UP000269721"/>
    </source>
</evidence>
<evidence type="ECO:0000256" key="8">
    <source>
        <dbReference type="ARBA" id="ARBA00048679"/>
    </source>
</evidence>
<feature type="region of interest" description="Disordered" evidence="9">
    <location>
        <begin position="1"/>
        <end position="33"/>
    </location>
</feature>
<dbReference type="FunFam" id="3.30.310.80:FF:000011">
    <property type="entry name" value="Non-specific serine/threonine protein kinase"/>
    <property type="match status" value="1"/>
</dbReference>
<comment type="catalytic activity">
    <reaction evidence="7">
        <text>L-threonyl-[protein] + ATP = O-phospho-L-threonyl-[protein] + ADP + H(+)</text>
        <dbReference type="Rhea" id="RHEA:46608"/>
        <dbReference type="Rhea" id="RHEA-COMP:11060"/>
        <dbReference type="Rhea" id="RHEA-COMP:11605"/>
        <dbReference type="ChEBI" id="CHEBI:15378"/>
        <dbReference type="ChEBI" id="CHEBI:30013"/>
        <dbReference type="ChEBI" id="CHEBI:30616"/>
        <dbReference type="ChEBI" id="CHEBI:61977"/>
        <dbReference type="ChEBI" id="CHEBI:456216"/>
        <dbReference type="EC" id="2.7.11.1"/>
    </reaction>
</comment>
<evidence type="ECO:0000256" key="5">
    <source>
        <dbReference type="ARBA" id="ARBA00022777"/>
    </source>
</evidence>
<evidence type="ECO:0000256" key="9">
    <source>
        <dbReference type="SAM" id="MobiDB-lite"/>
    </source>
</evidence>
<protein>
    <recommendedName>
        <fullName evidence="1">non-specific serine/threonine protein kinase</fullName>
        <ecNumber evidence="1">2.7.11.1</ecNumber>
    </recommendedName>
</protein>
<dbReference type="Proteomes" id="UP000269721">
    <property type="component" value="Unassembled WGS sequence"/>
</dbReference>
<accession>A0A4P9W5P8</accession>
<feature type="compositionally biased region" description="Polar residues" evidence="9">
    <location>
        <begin position="22"/>
        <end position="32"/>
    </location>
</feature>
<keyword evidence="12" id="KW-1185">Reference proteome</keyword>
<evidence type="ECO:0000256" key="4">
    <source>
        <dbReference type="ARBA" id="ARBA00022741"/>
    </source>
</evidence>
<dbReference type="AlphaFoldDB" id="A0A4P9W5P8"/>
<dbReference type="SUPFAM" id="SSF103243">
    <property type="entry name" value="KA1-like"/>
    <property type="match status" value="1"/>
</dbReference>
<name>A0A4P9W5P8_9FUNG</name>
<dbReference type="Pfam" id="PF02149">
    <property type="entry name" value="KA1"/>
    <property type="match status" value="1"/>
</dbReference>
<dbReference type="PROSITE" id="PS50032">
    <property type="entry name" value="KA1"/>
    <property type="match status" value="1"/>
</dbReference>
<dbReference type="OrthoDB" id="193931at2759"/>
<dbReference type="CDD" id="cd12121">
    <property type="entry name" value="MARK_C_like"/>
    <property type="match status" value="1"/>
</dbReference>
<evidence type="ECO:0000256" key="2">
    <source>
        <dbReference type="ARBA" id="ARBA00022527"/>
    </source>
</evidence>
<keyword evidence="6" id="KW-0067">ATP-binding</keyword>
<dbReference type="GO" id="GO:0005524">
    <property type="term" value="F:ATP binding"/>
    <property type="evidence" value="ECO:0007669"/>
    <property type="project" value="UniProtKB-KW"/>
</dbReference>
<comment type="catalytic activity">
    <reaction evidence="8">
        <text>L-seryl-[protein] + ATP = O-phospho-L-seryl-[protein] + ADP + H(+)</text>
        <dbReference type="Rhea" id="RHEA:17989"/>
        <dbReference type="Rhea" id="RHEA-COMP:9863"/>
        <dbReference type="Rhea" id="RHEA-COMP:11604"/>
        <dbReference type="ChEBI" id="CHEBI:15378"/>
        <dbReference type="ChEBI" id="CHEBI:29999"/>
        <dbReference type="ChEBI" id="CHEBI:30616"/>
        <dbReference type="ChEBI" id="CHEBI:83421"/>
        <dbReference type="ChEBI" id="CHEBI:456216"/>
        <dbReference type="EC" id="2.7.11.1"/>
    </reaction>
</comment>
<dbReference type="InterPro" id="IPR028375">
    <property type="entry name" value="KA1/Ssp2_C"/>
</dbReference>
<evidence type="ECO:0000256" key="6">
    <source>
        <dbReference type="ARBA" id="ARBA00022840"/>
    </source>
</evidence>
<keyword evidence="3" id="KW-0808">Transferase</keyword>
<reference evidence="12" key="1">
    <citation type="journal article" date="2018" name="Nat. Microbiol.">
        <title>Leveraging single-cell genomics to expand the fungal tree of life.</title>
        <authorList>
            <person name="Ahrendt S.R."/>
            <person name="Quandt C.A."/>
            <person name="Ciobanu D."/>
            <person name="Clum A."/>
            <person name="Salamov A."/>
            <person name="Andreopoulos B."/>
            <person name="Cheng J.F."/>
            <person name="Woyke T."/>
            <person name="Pelin A."/>
            <person name="Henrissat B."/>
            <person name="Reynolds N.K."/>
            <person name="Benny G.L."/>
            <person name="Smith M.E."/>
            <person name="James T.Y."/>
            <person name="Grigoriev I.V."/>
        </authorList>
    </citation>
    <scope>NUCLEOTIDE SEQUENCE [LARGE SCALE GENOMIC DNA]</scope>
</reference>
<dbReference type="Gene3D" id="3.30.310.80">
    <property type="entry name" value="Kinase associated domain 1, KA1"/>
    <property type="match status" value="1"/>
</dbReference>
<evidence type="ECO:0000256" key="7">
    <source>
        <dbReference type="ARBA" id="ARBA00047899"/>
    </source>
</evidence>
<evidence type="ECO:0000259" key="10">
    <source>
        <dbReference type="PROSITE" id="PS50032"/>
    </source>
</evidence>
<dbReference type="EC" id="2.7.11.1" evidence="1"/>
<evidence type="ECO:0000256" key="3">
    <source>
        <dbReference type="ARBA" id="ARBA00022679"/>
    </source>
</evidence>
<keyword evidence="5" id="KW-0418">Kinase</keyword>
<sequence>MSASTADDGRLGDENKPRSLRFTFNSNTTSSKPPDEIVQEVVDACDKHGVVHRLASRFLVECTSSSPTPGGKDAVKFEVEICKLPRLKNLHGLRFKRVAGPSADYKDVCEKILASVAL</sequence>
<gene>
    <name evidence="11" type="ORF">BDK51DRAFT_22132</name>
</gene>
<dbReference type="GO" id="GO:0004674">
    <property type="term" value="F:protein serine/threonine kinase activity"/>
    <property type="evidence" value="ECO:0007669"/>
    <property type="project" value="UniProtKB-KW"/>
</dbReference>
<feature type="compositionally biased region" description="Basic and acidic residues" evidence="9">
    <location>
        <begin position="7"/>
        <end position="17"/>
    </location>
</feature>
<proteinExistence type="predicted"/>
<dbReference type="EMBL" id="KZ998494">
    <property type="protein sequence ID" value="RKO86080.1"/>
    <property type="molecule type" value="Genomic_DNA"/>
</dbReference>
<evidence type="ECO:0000313" key="11">
    <source>
        <dbReference type="EMBL" id="RKO86080.1"/>
    </source>
</evidence>
<dbReference type="InterPro" id="IPR001772">
    <property type="entry name" value="KA1_dom"/>
</dbReference>
<organism evidence="11 12">
    <name type="scientific">Blyttiomyces helicus</name>
    <dbReference type="NCBI Taxonomy" id="388810"/>
    <lineage>
        <taxon>Eukaryota</taxon>
        <taxon>Fungi</taxon>
        <taxon>Fungi incertae sedis</taxon>
        <taxon>Chytridiomycota</taxon>
        <taxon>Chytridiomycota incertae sedis</taxon>
        <taxon>Chytridiomycetes</taxon>
        <taxon>Chytridiomycetes incertae sedis</taxon>
        <taxon>Blyttiomyces</taxon>
    </lineage>
</organism>
<keyword evidence="2" id="KW-0723">Serine/threonine-protein kinase</keyword>
<evidence type="ECO:0000256" key="1">
    <source>
        <dbReference type="ARBA" id="ARBA00012513"/>
    </source>
</evidence>
<keyword evidence="4" id="KW-0547">Nucleotide-binding</keyword>
<feature type="domain" description="KA1" evidence="10">
    <location>
        <begin position="68"/>
        <end position="118"/>
    </location>
</feature>